<dbReference type="Gene3D" id="2.30.30.100">
    <property type="match status" value="1"/>
</dbReference>
<evidence type="ECO:0000256" key="3">
    <source>
        <dbReference type="ARBA" id="ARBA00024227"/>
    </source>
</evidence>
<protein>
    <recommendedName>
        <fullName evidence="3">biotin--[biotin carboxyl-carrier protein] ligase</fullName>
        <ecNumber evidence="3">6.3.4.15</ecNumber>
    </recommendedName>
</protein>
<sequence>MPASPPVDHERLVQLLREVPLWRTVQCVATTGSTNADLAEQARTSPADGMVLVSEEQTAGRGRFERRWETPAGASVAFSLLLRPTRPARDWGWLSLLAGMAVSTGIERATGAERGRVELKWPNDVLIDGKKLCGILSERVESSQGPAAAVVGVGINISLDEAELPVPTATSLRLAGLEADKSEVLAAVFTEFARLYELWERDGQVHDEYLRRCASIGRPLRVMIDEQTNVLGTGESVDEFGRLVVRTPSGLQAFSAGDVFHLRLQ</sequence>
<dbReference type="PANTHER" id="PTHR12835:SF5">
    <property type="entry name" value="BIOTIN--PROTEIN LIGASE"/>
    <property type="match status" value="1"/>
</dbReference>
<dbReference type="SUPFAM" id="SSF55681">
    <property type="entry name" value="Class II aaRS and biotin synthetases"/>
    <property type="match status" value="1"/>
</dbReference>
<name>A0A1R4JC82_9ACTN</name>
<accession>A0A1R4JC82</accession>
<evidence type="ECO:0000256" key="2">
    <source>
        <dbReference type="ARBA" id="ARBA00023267"/>
    </source>
</evidence>
<dbReference type="GO" id="GO:0004077">
    <property type="term" value="F:biotin--[biotin carboxyl-carrier protein] ligase activity"/>
    <property type="evidence" value="ECO:0007669"/>
    <property type="project" value="UniProtKB-EC"/>
</dbReference>
<keyword evidence="2" id="KW-0092">Biotin</keyword>
<reference evidence="5 6" key="1">
    <citation type="submission" date="2017-02" db="EMBL/GenBank/DDBJ databases">
        <authorList>
            <person name="Peterson S.W."/>
        </authorList>
    </citation>
    <scope>NUCLEOTIDE SEQUENCE [LARGE SCALE GENOMIC DNA]</scope>
    <source>
        <strain evidence="5 6">LSP_Lj1</strain>
    </source>
</reference>
<dbReference type="Pfam" id="PF03099">
    <property type="entry name" value="BPL_LplA_LipB"/>
    <property type="match status" value="1"/>
</dbReference>
<dbReference type="CDD" id="cd16442">
    <property type="entry name" value="BPL"/>
    <property type="match status" value="1"/>
</dbReference>
<dbReference type="GO" id="GO:0005737">
    <property type="term" value="C:cytoplasm"/>
    <property type="evidence" value="ECO:0007669"/>
    <property type="project" value="TreeGrafter"/>
</dbReference>
<dbReference type="OrthoDB" id="9807064at2"/>
<dbReference type="EC" id="6.3.4.15" evidence="3"/>
<organism evidence="5 6">
    <name type="scientific">Luteococcus japonicus LSP_Lj1</name>
    <dbReference type="NCBI Taxonomy" id="1255658"/>
    <lineage>
        <taxon>Bacteria</taxon>
        <taxon>Bacillati</taxon>
        <taxon>Actinomycetota</taxon>
        <taxon>Actinomycetes</taxon>
        <taxon>Propionibacteriales</taxon>
        <taxon>Propionibacteriaceae</taxon>
        <taxon>Luteococcus</taxon>
    </lineage>
</organism>
<evidence type="ECO:0000259" key="4">
    <source>
        <dbReference type="PROSITE" id="PS51733"/>
    </source>
</evidence>
<gene>
    <name evidence="5" type="ORF">FM114_06620</name>
</gene>
<evidence type="ECO:0000313" key="6">
    <source>
        <dbReference type="Proteomes" id="UP000188342"/>
    </source>
</evidence>
<dbReference type="EMBL" id="FUKQ01000025">
    <property type="protein sequence ID" value="SJN29405.1"/>
    <property type="molecule type" value="Genomic_DNA"/>
</dbReference>
<dbReference type="Pfam" id="PF02237">
    <property type="entry name" value="BPL_C"/>
    <property type="match status" value="1"/>
</dbReference>
<dbReference type="PROSITE" id="PS51733">
    <property type="entry name" value="BPL_LPL_CATALYTIC"/>
    <property type="match status" value="1"/>
</dbReference>
<dbReference type="InterPro" id="IPR004408">
    <property type="entry name" value="Biotin_CoA_COase_ligase"/>
</dbReference>
<feature type="domain" description="BPL/LPL catalytic" evidence="4">
    <location>
        <begin position="8"/>
        <end position="200"/>
    </location>
</feature>
<keyword evidence="1 5" id="KW-0436">Ligase</keyword>
<dbReference type="Proteomes" id="UP000188342">
    <property type="component" value="Unassembled WGS sequence"/>
</dbReference>
<dbReference type="STRING" id="1255658.FM114_06620"/>
<dbReference type="InterPro" id="IPR045864">
    <property type="entry name" value="aa-tRNA-synth_II/BPL/LPL"/>
</dbReference>
<dbReference type="NCBIfam" id="TIGR00121">
    <property type="entry name" value="birA_ligase"/>
    <property type="match status" value="1"/>
</dbReference>
<evidence type="ECO:0000256" key="1">
    <source>
        <dbReference type="ARBA" id="ARBA00022598"/>
    </source>
</evidence>
<evidence type="ECO:0000313" key="5">
    <source>
        <dbReference type="EMBL" id="SJN29405.1"/>
    </source>
</evidence>
<dbReference type="PANTHER" id="PTHR12835">
    <property type="entry name" value="BIOTIN PROTEIN LIGASE"/>
    <property type="match status" value="1"/>
</dbReference>
<dbReference type="RefSeq" id="WP_094764388.1">
    <property type="nucleotide sequence ID" value="NZ_FUKQ01000025.1"/>
</dbReference>
<keyword evidence="6" id="KW-1185">Reference proteome</keyword>
<dbReference type="AlphaFoldDB" id="A0A1R4JC82"/>
<dbReference type="InterPro" id="IPR004143">
    <property type="entry name" value="BPL_LPL_catalytic"/>
</dbReference>
<dbReference type="Gene3D" id="3.30.930.10">
    <property type="entry name" value="Bira Bifunctional Protein, Domain 2"/>
    <property type="match status" value="1"/>
</dbReference>
<proteinExistence type="predicted"/>
<dbReference type="InterPro" id="IPR003142">
    <property type="entry name" value="BPL_C"/>
</dbReference>